<evidence type="ECO:0000313" key="3">
    <source>
        <dbReference type="Proteomes" id="UP000781958"/>
    </source>
</evidence>
<evidence type="ECO:0000313" key="2">
    <source>
        <dbReference type="EMBL" id="MBP2293598.1"/>
    </source>
</evidence>
<protein>
    <submittedName>
        <fullName evidence="2">Uncharacterized protein</fullName>
    </submittedName>
</protein>
<dbReference type="RefSeq" id="WP_209767519.1">
    <property type="nucleotide sequence ID" value="NZ_JAGINP010000011.1"/>
</dbReference>
<proteinExistence type="predicted"/>
<sequence>METAMSEFFRDKMLDIPEDDLSFCEFISRSHQDGQNPRNQVRYHRYNISESFSYISDFFRVLERCLFQLPDGNAVFDSDLGYVYPSQSQIENFTGYVGYEAYINRTRGATDDWVDGLISKIRENRSKKGQTYLPVVEFILGKVGSGKSTFIKFVENGYKDSFANEKILFVHIDHSQFTASSNIQGRLPKDKRYARIRDIVLRNILVSFQLNSVALNACGGVRSFVNGFKEYCQKRRIAINDRDLYFIINPNADCDESVMDTFGPAVDFLRSLDFYFLIAIDGMDALTFDEVVKGEHAELFDDIATVLFGVQAPQYTVSHSNYIVTLRNCTHERFVVNHSERMRRIRPSILIPCEFRRLLERGVRYYIHDVKKDSKFWRGGEEAVSWFMLALLEAMERSLGVSEKQEISALFDHNHRHIMESLVEIASWLITRIINQNSAFKNVFEIFEYVEEKDLLLLKGGPRISDSIEKYDQYDVFEAYLIREGVGFFNKFSIGEKIIPVVRGASIDNIFNYHMVDASRSDVHNFLVLKLRVLQLLAFSRNYVGVGSIRRFLYMLGYTIEDRELMVNIDLLHSGSFVKVRYETGEFRYCITKFGTLFLKNILWNTRYIENAIQETLVPRVMATDFHGCFKYGQRITTSRWIENSLINCYLFLQIVRNIEDHEMKCFMENGGPRYYRKFDWRISEKFYDVARQFIDVVAKDRRLDIQSLSEEMREITDELRAALGTG</sequence>
<reference evidence="2 3" key="1">
    <citation type="submission" date="2021-03" db="EMBL/GenBank/DDBJ databases">
        <title>Genomic Encyclopedia of Type Strains, Phase III (KMG-III): the genomes of soil and plant-associated and newly described type strains.</title>
        <authorList>
            <person name="Whitman W."/>
        </authorList>
    </citation>
    <scope>NUCLEOTIDE SEQUENCE [LARGE SCALE GENOMIC DNA]</scope>
    <source>
        <strain evidence="2 3">IMMIB AFH-6</strain>
    </source>
</reference>
<feature type="coiled-coil region" evidence="1">
    <location>
        <begin position="699"/>
        <end position="726"/>
    </location>
</feature>
<accession>A0ABS4SM06</accession>
<organism evidence="2 3">
    <name type="scientific">Azospirillum rugosum</name>
    <dbReference type="NCBI Taxonomy" id="416170"/>
    <lineage>
        <taxon>Bacteria</taxon>
        <taxon>Pseudomonadati</taxon>
        <taxon>Pseudomonadota</taxon>
        <taxon>Alphaproteobacteria</taxon>
        <taxon>Rhodospirillales</taxon>
        <taxon>Azospirillaceae</taxon>
        <taxon>Azospirillum</taxon>
    </lineage>
</organism>
<name>A0ABS4SM06_9PROT</name>
<gene>
    <name evidence="2" type="ORF">J2851_003381</name>
</gene>
<evidence type="ECO:0000256" key="1">
    <source>
        <dbReference type="SAM" id="Coils"/>
    </source>
</evidence>
<keyword evidence="1" id="KW-0175">Coiled coil</keyword>
<dbReference type="EMBL" id="JAGINP010000011">
    <property type="protein sequence ID" value="MBP2293598.1"/>
    <property type="molecule type" value="Genomic_DNA"/>
</dbReference>
<comment type="caution">
    <text evidence="2">The sequence shown here is derived from an EMBL/GenBank/DDBJ whole genome shotgun (WGS) entry which is preliminary data.</text>
</comment>
<keyword evidence="3" id="KW-1185">Reference proteome</keyword>
<dbReference type="Proteomes" id="UP000781958">
    <property type="component" value="Unassembled WGS sequence"/>
</dbReference>